<geneLocation type="plasmid" evidence="1">
    <name>II</name>
</geneLocation>
<accession>A0A375IPT8</accession>
<sequence>MRPRACWSRWSACARHCSGKPPTMCSRVWRHGCAAWSELEADTAASRQFRPDILDSITHTMRGDTLRAALVNRGIQQATSPAQVR</sequence>
<dbReference type="EMBL" id="LT991977">
    <property type="protein sequence ID" value="SPK76128.1"/>
    <property type="molecule type" value="Genomic_DNA"/>
</dbReference>
<name>A0A375IPT8_9BURK</name>
<proteinExistence type="predicted"/>
<gene>
    <name evidence="1" type="ORF">CT19425_MP70288</name>
</gene>
<dbReference type="Proteomes" id="UP000255505">
    <property type="component" value="Plasmid II"/>
</dbReference>
<reference evidence="1 2" key="1">
    <citation type="submission" date="2018-01" db="EMBL/GenBank/DDBJ databases">
        <authorList>
            <person name="Gaut B.S."/>
            <person name="Morton B.R."/>
            <person name="Clegg M.T."/>
            <person name="Duvall M.R."/>
        </authorList>
    </citation>
    <scope>NUCLEOTIDE SEQUENCE [LARGE SCALE GENOMIC DNA]</scope>
    <source>
        <strain evidence="1">Cupriavidus taiwanensis LMG 19425</strain>
        <plasmid evidence="2">Plasmid ii</plasmid>
    </source>
</reference>
<dbReference type="AlphaFoldDB" id="A0A375IPT8"/>
<evidence type="ECO:0000313" key="1">
    <source>
        <dbReference type="EMBL" id="SPK76128.1"/>
    </source>
</evidence>
<evidence type="ECO:0000313" key="2">
    <source>
        <dbReference type="Proteomes" id="UP000255505"/>
    </source>
</evidence>
<protein>
    <submittedName>
        <fullName evidence="1">Uncharacterized protein</fullName>
    </submittedName>
</protein>
<keyword evidence="1" id="KW-0614">Plasmid</keyword>
<organism evidence="1 2">
    <name type="scientific">Cupriavidus taiwanensis</name>
    <dbReference type="NCBI Taxonomy" id="164546"/>
    <lineage>
        <taxon>Bacteria</taxon>
        <taxon>Pseudomonadati</taxon>
        <taxon>Pseudomonadota</taxon>
        <taxon>Betaproteobacteria</taxon>
        <taxon>Burkholderiales</taxon>
        <taxon>Burkholderiaceae</taxon>
        <taxon>Cupriavidus</taxon>
    </lineage>
</organism>